<feature type="non-terminal residue" evidence="1">
    <location>
        <position position="1"/>
    </location>
</feature>
<dbReference type="InterPro" id="IPR036388">
    <property type="entry name" value="WH-like_DNA-bd_sf"/>
</dbReference>
<organism evidence="1 2">
    <name type="scientific">Prosthecobacter debontii</name>
    <dbReference type="NCBI Taxonomy" id="48467"/>
    <lineage>
        <taxon>Bacteria</taxon>
        <taxon>Pseudomonadati</taxon>
        <taxon>Verrucomicrobiota</taxon>
        <taxon>Verrucomicrobiia</taxon>
        <taxon>Verrucomicrobiales</taxon>
        <taxon>Verrucomicrobiaceae</taxon>
        <taxon>Prosthecobacter</taxon>
    </lineage>
</organism>
<dbReference type="Pfam" id="PF21205">
    <property type="entry name" value="Rep3_C"/>
    <property type="match status" value="1"/>
</dbReference>
<dbReference type="SUPFAM" id="SSF46785">
    <property type="entry name" value="Winged helix' DNA-binding domain"/>
    <property type="match status" value="1"/>
</dbReference>
<dbReference type="AlphaFoldDB" id="A0A1T4Z6P6"/>
<sequence>NGTFYVEIPRIIFKSLCNQDKFYYTTIQLLEQKSLKYLYTPIFYEIFKKYEKINIPNFSIDELKNITGTQNKYQEYKYFKRDVLLKSIKELNKIDKNYEYSFEEKRLGRKVNEIKFIRTEKNTIDISSEPQMSEKLLNAITKARKNQYIDSVYSQKALDTILTMYEEKDIIKGLNELYKYNSEIKNFSKILISKIEDIKNSKLENLKKKKEKKQEPIEESINSTEPIESNLEMEKEKISFLILQSKHSMTQRLNLMTQLVEIHSLEKLLEFKNKI</sequence>
<dbReference type="OrthoDB" id="82218at2"/>
<dbReference type="InterPro" id="IPR036390">
    <property type="entry name" value="WH_DNA-bd_sf"/>
</dbReference>
<dbReference type="Gene3D" id="1.10.10.10">
    <property type="entry name" value="Winged helix-like DNA-binding domain superfamily/Winged helix DNA-binding domain"/>
    <property type="match status" value="1"/>
</dbReference>
<proteinExistence type="predicted"/>
<keyword evidence="2" id="KW-1185">Reference proteome</keyword>
<dbReference type="Proteomes" id="UP000190774">
    <property type="component" value="Unassembled WGS sequence"/>
</dbReference>
<gene>
    <name evidence="1" type="ORF">SAMN02745166_05177</name>
</gene>
<evidence type="ECO:0000313" key="2">
    <source>
        <dbReference type="Proteomes" id="UP000190774"/>
    </source>
</evidence>
<reference evidence="2" key="1">
    <citation type="submission" date="2017-02" db="EMBL/GenBank/DDBJ databases">
        <authorList>
            <person name="Varghese N."/>
            <person name="Submissions S."/>
        </authorList>
    </citation>
    <scope>NUCLEOTIDE SEQUENCE [LARGE SCALE GENOMIC DNA]</scope>
    <source>
        <strain evidence="2">ATCC 700200</strain>
    </source>
</reference>
<evidence type="ECO:0000313" key="1">
    <source>
        <dbReference type="EMBL" id="SKB09720.1"/>
    </source>
</evidence>
<accession>A0A1T4Z6P6</accession>
<name>A0A1T4Z6P6_9BACT</name>
<dbReference type="EMBL" id="FUYE01000051">
    <property type="protein sequence ID" value="SKB09720.1"/>
    <property type="molecule type" value="Genomic_DNA"/>
</dbReference>
<protein>
    <submittedName>
        <fullName evidence="1">Initiator Replication protein</fullName>
    </submittedName>
</protein>